<dbReference type="Proteomes" id="UP001574673">
    <property type="component" value="Unassembled WGS sequence"/>
</dbReference>
<gene>
    <name evidence="1" type="ORF">ABCS64_02745</name>
</gene>
<dbReference type="EMBL" id="JBEUWX010000002">
    <property type="protein sequence ID" value="MFA9949256.1"/>
    <property type="molecule type" value="Genomic_DNA"/>
</dbReference>
<protein>
    <submittedName>
        <fullName evidence="1">Uncharacterized protein</fullName>
    </submittedName>
</protein>
<dbReference type="RefSeq" id="WP_418890401.1">
    <property type="nucleotide sequence ID" value="NZ_JBEUWX010000002.1"/>
</dbReference>
<evidence type="ECO:0000313" key="1">
    <source>
        <dbReference type="EMBL" id="MFA9949256.1"/>
    </source>
</evidence>
<organism evidence="1 2">
    <name type="scientific">Dentiradicibacter hellwigii</name>
    <dbReference type="NCBI Taxonomy" id="3149053"/>
    <lineage>
        <taxon>Bacteria</taxon>
        <taxon>Pseudomonadati</taxon>
        <taxon>Pseudomonadota</taxon>
        <taxon>Betaproteobacteria</taxon>
        <taxon>Rhodocyclales</taxon>
        <taxon>Rhodocyclaceae</taxon>
        <taxon>Dentiradicibacter</taxon>
    </lineage>
</organism>
<keyword evidence="2" id="KW-1185">Reference proteome</keyword>
<accession>A0ABV4UC68</accession>
<reference evidence="2" key="1">
    <citation type="submission" date="2024-06" db="EMBL/GenBank/DDBJ databases">
        <title>Radixoralia hellwigii gen. nov., sp nov., isolated from a root canal in the human oral cavity.</title>
        <authorList>
            <person name="Bartsch S."/>
            <person name="Wittmer A."/>
            <person name="Schulz A.-K."/>
            <person name="Neumann-Schaal M."/>
            <person name="Wolf J."/>
            <person name="Gronow S."/>
            <person name="Tennert C."/>
            <person name="Haecker G."/>
            <person name="Cieplik F."/>
            <person name="Al-Ahmad A."/>
        </authorList>
    </citation>
    <scope>NUCLEOTIDE SEQUENCE [LARGE SCALE GENOMIC DNA]</scope>
    <source>
        <strain evidence="2">Wk13</strain>
    </source>
</reference>
<proteinExistence type="predicted"/>
<sequence length="108" mass="12216">MLDQLELIRQIVDHAAAPRQFFWGGCPIQRESLSDPSGFLPLLLLDACSQIEPVNLPCFLVKNDEEASFNVRLIRVSGLRQEFIKRFAACVRECDGDLQKVAQAHFQS</sequence>
<name>A0ABV4UC68_9RHOO</name>
<evidence type="ECO:0000313" key="2">
    <source>
        <dbReference type="Proteomes" id="UP001574673"/>
    </source>
</evidence>
<comment type="caution">
    <text evidence="1">The sequence shown here is derived from an EMBL/GenBank/DDBJ whole genome shotgun (WGS) entry which is preliminary data.</text>
</comment>